<reference evidence="2 3" key="1">
    <citation type="journal article" date="2020" name="Nature">
        <title>Six reference-quality genomes reveal evolution of bat adaptations.</title>
        <authorList>
            <person name="Jebb D."/>
            <person name="Huang Z."/>
            <person name="Pippel M."/>
            <person name="Hughes G.M."/>
            <person name="Lavrichenko K."/>
            <person name="Devanna P."/>
            <person name="Winkler S."/>
            <person name="Jermiin L.S."/>
            <person name="Skirmuntt E.C."/>
            <person name="Katzourakis A."/>
            <person name="Burkitt-Gray L."/>
            <person name="Ray D.A."/>
            <person name="Sullivan K.A.M."/>
            <person name="Roscito J.G."/>
            <person name="Kirilenko B.M."/>
            <person name="Davalos L.M."/>
            <person name="Corthals A.P."/>
            <person name="Power M.L."/>
            <person name="Jones G."/>
            <person name="Ransome R.D."/>
            <person name="Dechmann D.K.N."/>
            <person name="Locatelli A.G."/>
            <person name="Puechmaille S.J."/>
            <person name="Fedrigo O."/>
            <person name="Jarvis E.D."/>
            <person name="Hiller M."/>
            <person name="Vernes S.C."/>
            <person name="Myers E.W."/>
            <person name="Teeling E.C."/>
        </authorList>
    </citation>
    <scope>NUCLEOTIDE SEQUENCE [LARGE SCALE GENOMIC DNA]</scope>
    <source>
        <strain evidence="2">MMolMol1</strain>
        <tissue evidence="2">Muscle</tissue>
    </source>
</reference>
<dbReference type="EMBL" id="JACASF010000018">
    <property type="protein sequence ID" value="KAF6420620.1"/>
    <property type="molecule type" value="Genomic_DNA"/>
</dbReference>
<accession>A0A7J8DBV1</accession>
<name>A0A7J8DBV1_MOLMO</name>
<comment type="caution">
    <text evidence="2">The sequence shown here is derived from an EMBL/GenBank/DDBJ whole genome shotgun (WGS) entry which is preliminary data.</text>
</comment>
<dbReference type="Proteomes" id="UP000550707">
    <property type="component" value="Unassembled WGS sequence"/>
</dbReference>
<protein>
    <submittedName>
        <fullName evidence="2">Uncharacterized protein</fullName>
    </submittedName>
</protein>
<dbReference type="AlphaFoldDB" id="A0A7J8DBV1"/>
<keyword evidence="3" id="KW-1185">Reference proteome</keyword>
<evidence type="ECO:0000256" key="1">
    <source>
        <dbReference type="SAM" id="MobiDB-lite"/>
    </source>
</evidence>
<organism evidence="2 3">
    <name type="scientific">Molossus molossus</name>
    <name type="common">Pallas' mastiff bat</name>
    <name type="synonym">Vespertilio molossus</name>
    <dbReference type="NCBI Taxonomy" id="27622"/>
    <lineage>
        <taxon>Eukaryota</taxon>
        <taxon>Metazoa</taxon>
        <taxon>Chordata</taxon>
        <taxon>Craniata</taxon>
        <taxon>Vertebrata</taxon>
        <taxon>Euteleostomi</taxon>
        <taxon>Mammalia</taxon>
        <taxon>Eutheria</taxon>
        <taxon>Laurasiatheria</taxon>
        <taxon>Chiroptera</taxon>
        <taxon>Yangochiroptera</taxon>
        <taxon>Molossidae</taxon>
        <taxon>Molossus</taxon>
    </lineage>
</organism>
<sequence length="149" mass="15513">MGPVLKGGPQLGTSAPTQSKLNRQMQLRQDPSRLIPTPGVRSTGLEDIIFIGKVASLASYLPPRQTATNLVASDDSPGLPFLWSSVCAQWLCWALSGASGASSFPPRFPRGPCACKSASARPPASALASASSSCDCIGPSVTSMIDFIY</sequence>
<dbReference type="InParanoid" id="A0A7J8DBV1"/>
<evidence type="ECO:0000313" key="3">
    <source>
        <dbReference type="Proteomes" id="UP000550707"/>
    </source>
</evidence>
<proteinExistence type="predicted"/>
<evidence type="ECO:0000313" key="2">
    <source>
        <dbReference type="EMBL" id="KAF6420620.1"/>
    </source>
</evidence>
<feature type="region of interest" description="Disordered" evidence="1">
    <location>
        <begin position="1"/>
        <end position="38"/>
    </location>
</feature>
<gene>
    <name evidence="2" type="ORF">HJG59_009350</name>
</gene>
<feature type="compositionally biased region" description="Polar residues" evidence="1">
    <location>
        <begin position="11"/>
        <end position="29"/>
    </location>
</feature>